<comment type="caution">
    <text evidence="1">The sequence shown here is derived from an EMBL/GenBank/DDBJ whole genome shotgun (WGS) entry which is preliminary data.</text>
</comment>
<protein>
    <submittedName>
        <fullName evidence="1">Uncharacterized protein</fullName>
    </submittedName>
</protein>
<sequence>MGTVPVVSSDGIESGLVDAGMIPLAALDQWHSPIVREAMADIARQAHHSRVYDQSVTGHNKAC</sequence>
<evidence type="ECO:0000313" key="2">
    <source>
        <dbReference type="Proteomes" id="UP001597045"/>
    </source>
</evidence>
<dbReference type="Proteomes" id="UP001597045">
    <property type="component" value="Unassembled WGS sequence"/>
</dbReference>
<gene>
    <name evidence="1" type="ORF">ACFQ1S_11675</name>
</gene>
<reference evidence="2" key="1">
    <citation type="journal article" date="2019" name="Int. J. Syst. Evol. Microbiol.">
        <title>The Global Catalogue of Microorganisms (GCM) 10K type strain sequencing project: providing services to taxonomists for standard genome sequencing and annotation.</title>
        <authorList>
            <consortium name="The Broad Institute Genomics Platform"/>
            <consortium name="The Broad Institute Genome Sequencing Center for Infectious Disease"/>
            <person name="Wu L."/>
            <person name="Ma J."/>
        </authorList>
    </citation>
    <scope>NUCLEOTIDE SEQUENCE [LARGE SCALE GENOMIC DNA]</scope>
    <source>
        <strain evidence="2">JCM 31486</strain>
    </source>
</reference>
<dbReference type="EMBL" id="JBHTIS010000548">
    <property type="protein sequence ID" value="MFD1046179.1"/>
    <property type="molecule type" value="Genomic_DNA"/>
</dbReference>
<organism evidence="1 2">
    <name type="scientific">Kibdelosporangium lantanae</name>
    <dbReference type="NCBI Taxonomy" id="1497396"/>
    <lineage>
        <taxon>Bacteria</taxon>
        <taxon>Bacillati</taxon>
        <taxon>Actinomycetota</taxon>
        <taxon>Actinomycetes</taxon>
        <taxon>Pseudonocardiales</taxon>
        <taxon>Pseudonocardiaceae</taxon>
        <taxon>Kibdelosporangium</taxon>
    </lineage>
</organism>
<accession>A0ABW3MA76</accession>
<keyword evidence="2" id="KW-1185">Reference proteome</keyword>
<name>A0ABW3MA76_9PSEU</name>
<evidence type="ECO:0000313" key="1">
    <source>
        <dbReference type="EMBL" id="MFD1046179.1"/>
    </source>
</evidence>
<proteinExistence type="predicted"/>